<evidence type="ECO:0000256" key="5">
    <source>
        <dbReference type="ARBA" id="ARBA00022787"/>
    </source>
</evidence>
<protein>
    <recommendedName>
        <fullName evidence="15">Mitochondrial import receptor subunit tom22</fullName>
    </recommendedName>
</protein>
<evidence type="ECO:0000256" key="11">
    <source>
        <dbReference type="ARBA" id="ARBA00023170"/>
    </source>
</evidence>
<evidence type="ECO:0000256" key="7">
    <source>
        <dbReference type="ARBA" id="ARBA00022989"/>
    </source>
</evidence>
<evidence type="ECO:0000256" key="8">
    <source>
        <dbReference type="ARBA" id="ARBA00023010"/>
    </source>
</evidence>
<reference evidence="13 14" key="1">
    <citation type="submission" date="2024-09" db="EMBL/GenBank/DDBJ databases">
        <title>Rethinking Asexuality: The Enigmatic Case of Functional Sexual Genes in Lepraria (Stereocaulaceae).</title>
        <authorList>
            <person name="Doellman M."/>
            <person name="Sun Y."/>
            <person name="Barcenas-Pena A."/>
            <person name="Lumbsch H.T."/>
            <person name="Grewe F."/>
        </authorList>
    </citation>
    <scope>NUCLEOTIDE SEQUENCE [LARGE SCALE GENOMIC DNA]</scope>
    <source>
        <strain evidence="13 14">Mercado 3170</strain>
    </source>
</reference>
<keyword evidence="6" id="KW-0653">Protein transport</keyword>
<dbReference type="PANTHER" id="PTHR12504">
    <property type="entry name" value="MITOCHONDRIAL IMPORT RECEPTOR SUBUNIT TOM22"/>
    <property type="match status" value="1"/>
</dbReference>
<dbReference type="PANTHER" id="PTHR12504:SF0">
    <property type="entry name" value="MITOCHONDRIAL IMPORT RECEPTOR SUBUNIT TOM22 HOMOLOG"/>
    <property type="match status" value="1"/>
</dbReference>
<proteinExistence type="inferred from homology"/>
<keyword evidence="14" id="KW-1185">Reference proteome</keyword>
<evidence type="ECO:0000256" key="4">
    <source>
        <dbReference type="ARBA" id="ARBA00022692"/>
    </source>
</evidence>
<evidence type="ECO:0000256" key="12">
    <source>
        <dbReference type="SAM" id="MobiDB-lite"/>
    </source>
</evidence>
<dbReference type="CDD" id="cd22884">
    <property type="entry name" value="TOM22"/>
    <property type="match status" value="1"/>
</dbReference>
<comment type="caution">
    <text evidence="13">The sequence shown here is derived from an EMBL/GenBank/DDBJ whole genome shotgun (WGS) entry which is preliminary data.</text>
</comment>
<evidence type="ECO:0000256" key="10">
    <source>
        <dbReference type="ARBA" id="ARBA00023136"/>
    </source>
</evidence>
<dbReference type="Proteomes" id="UP001590950">
    <property type="component" value="Unassembled WGS sequence"/>
</dbReference>
<organism evidence="13 14">
    <name type="scientific">Stereocaulon virgatum</name>
    <dbReference type="NCBI Taxonomy" id="373712"/>
    <lineage>
        <taxon>Eukaryota</taxon>
        <taxon>Fungi</taxon>
        <taxon>Dikarya</taxon>
        <taxon>Ascomycota</taxon>
        <taxon>Pezizomycotina</taxon>
        <taxon>Lecanoromycetes</taxon>
        <taxon>OSLEUM clade</taxon>
        <taxon>Lecanoromycetidae</taxon>
        <taxon>Lecanorales</taxon>
        <taxon>Lecanorineae</taxon>
        <taxon>Stereocaulaceae</taxon>
        <taxon>Stereocaulon</taxon>
    </lineage>
</organism>
<evidence type="ECO:0000313" key="14">
    <source>
        <dbReference type="Proteomes" id="UP001590950"/>
    </source>
</evidence>
<name>A0ABR4AU22_9LECA</name>
<dbReference type="Pfam" id="PF04281">
    <property type="entry name" value="Tom22"/>
    <property type="match status" value="1"/>
</dbReference>
<keyword evidence="9" id="KW-0496">Mitochondrion</keyword>
<dbReference type="InterPro" id="IPR005683">
    <property type="entry name" value="Tom22"/>
</dbReference>
<sequence length="145" mass="15846">MVQLEEVEDQELDQAQPGPIDETAYDSADFTDTESELSDDDEIFTAPQESIADRIYALKDILPPRTRRYLTSTLSSTSAVLKKGAWYGGKGLWTLSTGALMLMVPFAIALVEEQAFVEQEKEMKAREGAGEILTPGVGTEIGKGL</sequence>
<evidence type="ECO:0000256" key="1">
    <source>
        <dbReference type="ARBA" id="ARBA00004572"/>
    </source>
</evidence>
<comment type="subcellular location">
    <subcellularLocation>
        <location evidence="1">Mitochondrion outer membrane</location>
        <topology evidence="1">Single-pass membrane protein</topology>
    </subcellularLocation>
</comment>
<keyword evidence="8" id="KW-0811">Translocation</keyword>
<keyword evidence="4" id="KW-0812">Transmembrane</keyword>
<evidence type="ECO:0000256" key="9">
    <source>
        <dbReference type="ARBA" id="ARBA00023128"/>
    </source>
</evidence>
<gene>
    <name evidence="13" type="ORF">N7G274_000217</name>
</gene>
<keyword evidence="3" id="KW-0813">Transport</keyword>
<keyword evidence="11" id="KW-0675">Receptor</keyword>
<feature type="compositionally biased region" description="Acidic residues" evidence="12">
    <location>
        <begin position="29"/>
        <end position="41"/>
    </location>
</feature>
<keyword evidence="7" id="KW-1133">Transmembrane helix</keyword>
<keyword evidence="10" id="KW-0472">Membrane</keyword>
<keyword evidence="5" id="KW-1000">Mitochondrion outer membrane</keyword>
<feature type="region of interest" description="Disordered" evidence="12">
    <location>
        <begin position="1"/>
        <end position="41"/>
    </location>
</feature>
<dbReference type="EMBL" id="JBEFKJ010000001">
    <property type="protein sequence ID" value="KAL2048306.1"/>
    <property type="molecule type" value="Genomic_DNA"/>
</dbReference>
<evidence type="ECO:0000256" key="2">
    <source>
        <dbReference type="ARBA" id="ARBA00009874"/>
    </source>
</evidence>
<evidence type="ECO:0000256" key="6">
    <source>
        <dbReference type="ARBA" id="ARBA00022927"/>
    </source>
</evidence>
<feature type="compositionally biased region" description="Acidic residues" evidence="12">
    <location>
        <begin position="1"/>
        <end position="12"/>
    </location>
</feature>
<accession>A0ABR4AU22</accession>
<evidence type="ECO:0000313" key="13">
    <source>
        <dbReference type="EMBL" id="KAL2048306.1"/>
    </source>
</evidence>
<evidence type="ECO:0000256" key="3">
    <source>
        <dbReference type="ARBA" id="ARBA00022448"/>
    </source>
</evidence>
<evidence type="ECO:0008006" key="15">
    <source>
        <dbReference type="Google" id="ProtNLM"/>
    </source>
</evidence>
<comment type="similarity">
    <text evidence="2">Belongs to the Tom22 family.</text>
</comment>